<feature type="binding site" evidence="2">
    <location>
        <position position="158"/>
    </location>
    <ligand>
        <name>Fe(3+)</name>
        <dbReference type="ChEBI" id="CHEBI:29034"/>
        <label>2</label>
    </ligand>
</feature>
<feature type="binding site" evidence="2">
    <location>
        <position position="84"/>
    </location>
    <ligand>
        <name>cholate</name>
        <dbReference type="ChEBI" id="CHEBI:29747"/>
    </ligand>
</feature>
<evidence type="ECO:0007829" key="2">
    <source>
        <dbReference type="PDB" id="8FHC"/>
    </source>
</evidence>
<evidence type="ECO:0000313" key="1">
    <source>
        <dbReference type="EMBL" id="CBL45231.1"/>
    </source>
</evidence>
<feature type="binding site" evidence="2">
    <location>
        <position position="74"/>
    </location>
    <ligand>
        <name>Fe(3+)</name>
        <dbReference type="ChEBI" id="CHEBI:29034"/>
        <label>1</label>
    </ligand>
</feature>
<dbReference type="EMBL" id="FP929140">
    <property type="protein sequence ID" value="CBL45231.1"/>
    <property type="molecule type" value="Genomic_DNA"/>
</dbReference>
<reference evidence="1" key="2">
    <citation type="journal article" date="2011" name="Environ. Microbiol.">
        <title>Alkane degradation by a new type of denitrifying bacterium with possible involvement of the electron acceptor in substrate activation.</title>
        <authorList>
            <person name="Widdel F."/>
            <person name="Rabus R."/>
            <person name="Grundmann O."/>
            <person name="Werner I."/>
            <person name="Schreiber F."/>
            <person name="Ehrenreich P."/>
            <person name="Behrends A."/>
            <person name="Wilkes H."/>
            <person name="Kube M."/>
            <person name="Reinhardt R."/>
            <person name="Zedelius J."/>
        </authorList>
    </citation>
    <scope>NUCLEOTIDE SEQUENCE</scope>
</reference>
<protein>
    <submittedName>
        <fullName evidence="1">Probably tRNA-(MS[2]IO[6]A)-hydroxylase</fullName>
    </submittedName>
</protein>
<keyword evidence="2" id="KW-0479">Metal-binding</keyword>
<feature type="binding site" evidence="2">
    <location>
        <position position="71"/>
    </location>
    <ligand>
        <name>Fe(3+)</name>
        <dbReference type="ChEBI" id="CHEBI:29034"/>
        <label>1</label>
    </ligand>
</feature>
<reference evidence="2" key="3">
    <citation type="submission" date="2022-12" db="PDB data bank">
        <title>Protein 41 with aldehyde deformylating oxidase activity from Gamma proteobacterium.</title>
        <authorList>
            <person name="Arenas R."/>
            <person name="Wilson D.K."/>
            <person name="Mak W.S."/>
            <person name="Siegel J.B."/>
        </authorList>
    </citation>
    <scope>X-RAY CRYSTALLOGRAPHY (2.10 ANGSTROMS) OF 1-217 IN COMPLEX WITH FE(3+) AND CHOLATE</scope>
</reference>
<feature type="binding site" evidence="2">
    <location>
        <position position="161"/>
    </location>
    <ligand>
        <name>Fe(3+)</name>
        <dbReference type="ChEBI" id="CHEBI:29034"/>
        <label>2</label>
    </ligand>
</feature>
<reference evidence="1" key="1">
    <citation type="submission" date="2010-03" db="EMBL/GenBank/DDBJ databases">
        <authorList>
            <person name="Kube M."/>
            <person name="Beck R."/>
            <person name="Reinhardt R."/>
        </authorList>
    </citation>
    <scope>NUCLEOTIDE SEQUENCE</scope>
</reference>
<feature type="binding site" evidence="2">
    <location>
        <position position="156"/>
    </location>
    <ligand>
        <name>cholate</name>
        <dbReference type="ChEBI" id="CHEBI:29747"/>
    </ligand>
</feature>
<keyword evidence="2" id="KW-0002">3D-structure</keyword>
<accession>E1VK89</accession>
<sequence>MSQELLAPIKAFLGCETPQSWLQFATQDIETLLIDHANCEKKAAATALNLLFRYVERKELLTNLSQLAREELLHFEQVCEYMENMGIPYKHVPSSRYASSLRKQVRNEEPYRLVDILIIGAFIEARSCERFAALAPLLETQPETQELARYYRFLLKSESRHFEDYLALATQYFPDTEADLHARIAEIRECERELIESEDTEFRFHSGSPAPALRAGI</sequence>
<gene>
    <name evidence="1" type="primary">miaE</name>
    <name evidence="1" type="ORF">HDN1F_16480</name>
</gene>
<feature type="binding site" evidence="2">
    <location>
        <position position="40"/>
    </location>
    <ligand>
        <name>Fe(3+)</name>
        <dbReference type="ChEBI" id="CHEBI:29034"/>
        <label>1</label>
    </ligand>
</feature>
<feature type="binding site" evidence="2">
    <location>
        <position position="71"/>
    </location>
    <ligand>
        <name>Fe(3+)</name>
        <dbReference type="ChEBI" id="CHEBI:29034"/>
        <label>2</label>
    </ligand>
</feature>
<name>A0ACD6B9H9_9GAMM</name>
<dbReference type="PDB" id="8FHC">
    <property type="method" value="X-ray"/>
    <property type="resolution" value="2.10 A"/>
    <property type="chains" value="A/B=1-217"/>
</dbReference>
<feature type="binding site" evidence="2">
    <location>
        <position position="146"/>
    </location>
    <ligand>
        <name>cholate</name>
        <dbReference type="ChEBI" id="CHEBI:29747"/>
    </ligand>
</feature>
<organism evidence="1">
    <name type="scientific">gamma proteobacterium HdN1</name>
    <dbReference type="NCBI Taxonomy" id="83406"/>
    <lineage>
        <taxon>Bacteria</taxon>
        <taxon>Pseudomonadati</taxon>
        <taxon>Pseudomonadota</taxon>
        <taxon>Gammaproteobacteria</taxon>
    </lineage>
</organism>
<feature type="binding site" evidence="2">
    <location>
        <position position="124"/>
    </location>
    <ligand>
        <name>Fe(3+)</name>
        <dbReference type="ChEBI" id="CHEBI:29034"/>
        <label>2</label>
    </ligand>
</feature>
<accession>A0ACD6B9H9</accession>
<proteinExistence type="evidence at protein level"/>
<feature type="binding site" evidence="2">
    <location>
        <position position="158"/>
    </location>
    <ligand>
        <name>Fe(3+)</name>
        <dbReference type="ChEBI" id="CHEBI:29034"/>
        <label>1</label>
    </ligand>
</feature>